<organism evidence="2 3">
    <name type="scientific">Micromonospora rosaria</name>
    <dbReference type="NCBI Taxonomy" id="47874"/>
    <lineage>
        <taxon>Bacteria</taxon>
        <taxon>Bacillati</taxon>
        <taxon>Actinomycetota</taxon>
        <taxon>Actinomycetes</taxon>
        <taxon>Micromonosporales</taxon>
        <taxon>Micromonosporaceae</taxon>
        <taxon>Micromonospora</taxon>
    </lineage>
</organism>
<evidence type="ECO:0000313" key="3">
    <source>
        <dbReference type="Proteomes" id="UP000070620"/>
    </source>
</evidence>
<feature type="compositionally biased region" description="Basic and acidic residues" evidence="1">
    <location>
        <begin position="122"/>
        <end position="136"/>
    </location>
</feature>
<dbReference type="Proteomes" id="UP000070620">
    <property type="component" value="Unassembled WGS sequence"/>
</dbReference>
<evidence type="ECO:0000313" key="2">
    <source>
        <dbReference type="EMBL" id="KXK63331.1"/>
    </source>
</evidence>
<dbReference type="InterPro" id="IPR036388">
    <property type="entry name" value="WH-like_DNA-bd_sf"/>
</dbReference>
<sequence>MSRHVKAALKATKGLGKNERLVAVAIAAHMNTAGDAWPSVATIADHADCSERTVQRAIAKLISLGRIAWRKVADIPTRVYRFVAAAVQGVPSTGPAGVSNSGAEVPDPAGGGATLAVTRSSEGVKEKKPRGARDWRQWIPKTKATPTPERRGVPSPPQQGTVRWCPQHQGSLAHNCGPCRSEALAGAR</sequence>
<keyword evidence="3" id="KW-1185">Reference proteome</keyword>
<dbReference type="EMBL" id="LRQV01000006">
    <property type="protein sequence ID" value="KXK63331.1"/>
    <property type="molecule type" value="Genomic_DNA"/>
</dbReference>
<dbReference type="Gene3D" id="1.10.10.10">
    <property type="entry name" value="Winged helix-like DNA-binding domain superfamily/Winged helix DNA-binding domain"/>
    <property type="match status" value="1"/>
</dbReference>
<proteinExistence type="predicted"/>
<feature type="region of interest" description="Disordered" evidence="1">
    <location>
        <begin position="93"/>
        <end position="178"/>
    </location>
</feature>
<comment type="caution">
    <text evidence="2">The sequence shown here is derived from an EMBL/GenBank/DDBJ whole genome shotgun (WGS) entry which is preliminary data.</text>
</comment>
<name>A0A136PXX5_9ACTN</name>
<evidence type="ECO:0008006" key="4">
    <source>
        <dbReference type="Google" id="ProtNLM"/>
    </source>
</evidence>
<dbReference type="RefSeq" id="WP_067359786.1">
    <property type="nucleotide sequence ID" value="NZ_JBIUBN010000003.1"/>
</dbReference>
<accession>A0A136PXX5</accession>
<evidence type="ECO:0000256" key="1">
    <source>
        <dbReference type="SAM" id="MobiDB-lite"/>
    </source>
</evidence>
<dbReference type="OrthoDB" id="3384368at2"/>
<gene>
    <name evidence="2" type="ORF">AWW66_03190</name>
</gene>
<protein>
    <recommendedName>
        <fullName evidence="4">Helix-turn-helix domain-containing protein</fullName>
    </recommendedName>
</protein>
<dbReference type="Pfam" id="PF13730">
    <property type="entry name" value="HTH_36"/>
    <property type="match status" value="1"/>
</dbReference>
<dbReference type="AlphaFoldDB" id="A0A136PXX5"/>
<reference evidence="2 3" key="1">
    <citation type="submission" date="2016-01" db="EMBL/GenBank/DDBJ databases">
        <title>Whole genome sequence and analysis of Micromonospora rosaria DSM 803, which can produce antibacterial substance rosamicin.</title>
        <authorList>
            <person name="Yang H."/>
            <person name="He X."/>
            <person name="Zhu D."/>
        </authorList>
    </citation>
    <scope>NUCLEOTIDE SEQUENCE [LARGE SCALE GENOMIC DNA]</scope>
    <source>
        <strain evidence="2 3">DSM 803</strain>
    </source>
</reference>